<dbReference type="Pfam" id="PF00560">
    <property type="entry name" value="LRR_1"/>
    <property type="match status" value="2"/>
</dbReference>
<dbReference type="PROSITE" id="PS51450">
    <property type="entry name" value="LRR"/>
    <property type="match status" value="1"/>
</dbReference>
<reference evidence="13 14" key="1">
    <citation type="submission" date="2018-04" db="EMBL/GenBank/DDBJ databases">
        <authorList>
            <person name="Vogel A."/>
        </authorList>
    </citation>
    <scope>NUCLEOTIDE SEQUENCE [LARGE SCALE GENOMIC DNA]</scope>
</reference>
<proteinExistence type="predicted"/>
<dbReference type="Pfam" id="PF08263">
    <property type="entry name" value="LRRNT_2"/>
    <property type="match status" value="1"/>
</dbReference>
<keyword evidence="14" id="KW-1185">Reference proteome</keyword>
<dbReference type="FunFam" id="3.80.10.10:FF:000062">
    <property type="entry name" value="protein STRUBBELIG-RECEPTOR FAMILY 3"/>
    <property type="match status" value="1"/>
</dbReference>
<evidence type="ECO:0000256" key="8">
    <source>
        <dbReference type="ARBA" id="ARBA00023170"/>
    </source>
</evidence>
<dbReference type="InterPro" id="IPR000719">
    <property type="entry name" value="Prot_kinase_dom"/>
</dbReference>
<accession>A0A484L7Q0</accession>
<dbReference type="EMBL" id="OOIL02001115">
    <property type="protein sequence ID" value="VFQ72244.1"/>
    <property type="molecule type" value="Genomic_DNA"/>
</dbReference>
<dbReference type="GO" id="GO:0016020">
    <property type="term" value="C:membrane"/>
    <property type="evidence" value="ECO:0007669"/>
    <property type="project" value="UniProtKB-SubCell"/>
</dbReference>
<evidence type="ECO:0000256" key="9">
    <source>
        <dbReference type="ARBA" id="ARBA00023180"/>
    </source>
</evidence>
<evidence type="ECO:0000313" key="14">
    <source>
        <dbReference type="Proteomes" id="UP000595140"/>
    </source>
</evidence>
<evidence type="ECO:0000313" key="13">
    <source>
        <dbReference type="EMBL" id="VFQ72244.1"/>
    </source>
</evidence>
<dbReference type="InterPro" id="IPR013210">
    <property type="entry name" value="LRR_N_plant-typ"/>
</dbReference>
<evidence type="ECO:0000256" key="3">
    <source>
        <dbReference type="ARBA" id="ARBA00022692"/>
    </source>
</evidence>
<dbReference type="OrthoDB" id="676979at2759"/>
<dbReference type="GO" id="GO:0004672">
    <property type="term" value="F:protein kinase activity"/>
    <property type="evidence" value="ECO:0007669"/>
    <property type="project" value="InterPro"/>
</dbReference>
<evidence type="ECO:0000256" key="11">
    <source>
        <dbReference type="SAM" id="Phobius"/>
    </source>
</evidence>
<dbReference type="AlphaFoldDB" id="A0A484L7Q0"/>
<dbReference type="FunFam" id="3.30.200.20:FF:000125">
    <property type="entry name" value="Protein STRUBBELIG-RECEPTOR FAMILY 8"/>
    <property type="match status" value="1"/>
</dbReference>
<sequence length="765" mass="85196">MATQFKWFCVTVYIFMSILSFQAWSYTNDLEVQTLGEMYKALNIPPQLKNWSVEGGDPCEESWIGVGCSGSSVIQMYALHCNSSSLITVDLAFGHLLFFPKYDSKLQSLNLTGTLGFQLSNLQNLRHLDLSFNNIQGEIPYDLPHNLTHLNLACNNFRNSIPFPYSLTSMNHLTQLNLSNNLLSGPLGDFFGGLVNLKQMDLSYNNLTGDLPSSFEAMKSLKSLFLQSNSFTGSVIHLAGLSLNDLNIEDNHFSGVIPENFQQIKNLWFWGNSFHTGENDLPWNFPLEGVPNQNISSPPTMQSSAIEKNNPSHTEEGHKRKRAHTWTIVAVVIGAALVAIFATLFIVVWAHRSRKPMYIGSECTENSIHSLPTSTAKDFSSTVKEDSQYSSQMSSPLLISPWQLPPIPTRTMRMSKRSSANKFKGPICAKVYTITELQSATNNFSQQNLLGEGSLGSVYRAEFPDGQIFAVKTINMVALSLQEEEIFLDVIRTASRLRHSNIVALSGYCVEYGQYFLVYEYIRSHSLQDALHSTGLKSLSWKLRLRIALGTARALNYLHSSCVPPIAHSNLKAANVLLDEDRTPRVSDCGLANLRTLTTNSVKLKASEMAISESGYVPPEHIQGGIGNTKADVYTFGVLLLELLTGRRPLDSSRPRDEQHLVEWASSRLRDENDSLAELVDPSISRKVSSLTLSRIAHTISLCLQPEKERRPEMCEIVEWLMALVSKKSVPVSEEEAAASTAEADPFERSFRTTKTHLLGSPRLA</sequence>
<feature type="compositionally biased region" description="Polar residues" evidence="10">
    <location>
        <begin position="296"/>
        <end position="312"/>
    </location>
</feature>
<dbReference type="GO" id="GO:0005524">
    <property type="term" value="F:ATP binding"/>
    <property type="evidence" value="ECO:0007669"/>
    <property type="project" value="InterPro"/>
</dbReference>
<evidence type="ECO:0000256" key="5">
    <source>
        <dbReference type="ARBA" id="ARBA00022737"/>
    </source>
</evidence>
<keyword evidence="5" id="KW-0677">Repeat</keyword>
<keyword evidence="7 11" id="KW-0472">Membrane</keyword>
<keyword evidence="8" id="KW-0675">Receptor</keyword>
<evidence type="ECO:0000256" key="6">
    <source>
        <dbReference type="ARBA" id="ARBA00022989"/>
    </source>
</evidence>
<dbReference type="GO" id="GO:0051707">
    <property type="term" value="P:response to other organism"/>
    <property type="evidence" value="ECO:0007669"/>
    <property type="project" value="UniProtKB-ARBA"/>
</dbReference>
<dbReference type="InterPro" id="IPR003591">
    <property type="entry name" value="Leu-rich_rpt_typical-subtyp"/>
</dbReference>
<evidence type="ECO:0000256" key="2">
    <source>
        <dbReference type="ARBA" id="ARBA00022614"/>
    </source>
</evidence>
<evidence type="ECO:0000256" key="10">
    <source>
        <dbReference type="SAM" id="MobiDB-lite"/>
    </source>
</evidence>
<dbReference type="PANTHER" id="PTHR48006">
    <property type="entry name" value="LEUCINE-RICH REPEAT-CONTAINING PROTEIN DDB_G0281931-RELATED"/>
    <property type="match status" value="1"/>
</dbReference>
<keyword evidence="2" id="KW-0433">Leucine-rich repeat</keyword>
<dbReference type="FunFam" id="1.10.510.10:FF:000479">
    <property type="entry name" value="Leucine-rich repeat receptor-like protein kinase"/>
    <property type="match status" value="1"/>
</dbReference>
<feature type="domain" description="Protein kinase" evidence="12">
    <location>
        <begin position="444"/>
        <end position="725"/>
    </location>
</feature>
<comment type="subcellular location">
    <subcellularLocation>
        <location evidence="1">Membrane</location>
        <topology evidence="1">Single-pass type I membrane protein</topology>
    </subcellularLocation>
</comment>
<dbReference type="SUPFAM" id="SSF56112">
    <property type="entry name" value="Protein kinase-like (PK-like)"/>
    <property type="match status" value="1"/>
</dbReference>
<dbReference type="InterPro" id="IPR032675">
    <property type="entry name" value="LRR_dom_sf"/>
</dbReference>
<dbReference type="SMART" id="SM00369">
    <property type="entry name" value="LRR_TYP"/>
    <property type="match status" value="3"/>
</dbReference>
<keyword evidence="4" id="KW-0732">Signal</keyword>
<keyword evidence="9" id="KW-0325">Glycoprotein</keyword>
<dbReference type="Gene3D" id="3.30.200.20">
    <property type="entry name" value="Phosphorylase Kinase, domain 1"/>
    <property type="match status" value="1"/>
</dbReference>
<dbReference type="InterPro" id="IPR011009">
    <property type="entry name" value="Kinase-like_dom_sf"/>
</dbReference>
<dbReference type="PANTHER" id="PTHR48006:SF93">
    <property type="entry name" value="PROTEIN KINASE DOMAIN-CONTAINING PROTEIN"/>
    <property type="match status" value="1"/>
</dbReference>
<dbReference type="PROSITE" id="PS50011">
    <property type="entry name" value="PROTEIN_KINASE_DOM"/>
    <property type="match status" value="1"/>
</dbReference>
<evidence type="ECO:0000256" key="4">
    <source>
        <dbReference type="ARBA" id="ARBA00022729"/>
    </source>
</evidence>
<protein>
    <recommendedName>
        <fullName evidence="12">Protein kinase domain-containing protein</fullName>
    </recommendedName>
</protein>
<evidence type="ECO:0000259" key="12">
    <source>
        <dbReference type="PROSITE" id="PS50011"/>
    </source>
</evidence>
<dbReference type="InterPro" id="IPR001611">
    <property type="entry name" value="Leu-rich_rpt"/>
</dbReference>
<feature type="region of interest" description="Disordered" evidence="10">
    <location>
        <begin position="296"/>
        <end position="320"/>
    </location>
</feature>
<feature type="transmembrane region" description="Helical" evidence="11">
    <location>
        <begin position="326"/>
        <end position="350"/>
    </location>
</feature>
<name>A0A484L7Q0_9ASTE</name>
<keyword evidence="3 11" id="KW-0812">Transmembrane</keyword>
<dbReference type="GO" id="GO:0006952">
    <property type="term" value="P:defense response"/>
    <property type="evidence" value="ECO:0007669"/>
    <property type="project" value="UniProtKB-ARBA"/>
</dbReference>
<organism evidence="13 14">
    <name type="scientific">Cuscuta campestris</name>
    <dbReference type="NCBI Taxonomy" id="132261"/>
    <lineage>
        <taxon>Eukaryota</taxon>
        <taxon>Viridiplantae</taxon>
        <taxon>Streptophyta</taxon>
        <taxon>Embryophyta</taxon>
        <taxon>Tracheophyta</taxon>
        <taxon>Spermatophyta</taxon>
        <taxon>Magnoliopsida</taxon>
        <taxon>eudicotyledons</taxon>
        <taxon>Gunneridae</taxon>
        <taxon>Pentapetalae</taxon>
        <taxon>asterids</taxon>
        <taxon>lamiids</taxon>
        <taxon>Solanales</taxon>
        <taxon>Convolvulaceae</taxon>
        <taxon>Cuscuteae</taxon>
        <taxon>Cuscuta</taxon>
        <taxon>Cuscuta subgen. Grammica</taxon>
        <taxon>Cuscuta sect. Cleistogrammica</taxon>
    </lineage>
</organism>
<keyword evidence="6 11" id="KW-1133">Transmembrane helix</keyword>
<dbReference type="Gene3D" id="3.80.10.10">
    <property type="entry name" value="Ribonuclease Inhibitor"/>
    <property type="match status" value="2"/>
</dbReference>
<dbReference type="Gene3D" id="1.10.510.10">
    <property type="entry name" value="Transferase(Phosphotransferase) domain 1"/>
    <property type="match status" value="1"/>
</dbReference>
<dbReference type="Proteomes" id="UP000595140">
    <property type="component" value="Unassembled WGS sequence"/>
</dbReference>
<dbReference type="Pfam" id="PF13855">
    <property type="entry name" value="LRR_8"/>
    <property type="match status" value="1"/>
</dbReference>
<evidence type="ECO:0000256" key="1">
    <source>
        <dbReference type="ARBA" id="ARBA00004479"/>
    </source>
</evidence>
<dbReference type="InterPro" id="IPR051824">
    <property type="entry name" value="LRR_Rcpt-Like_S/T_Kinase"/>
</dbReference>
<feature type="transmembrane region" description="Helical" evidence="11">
    <location>
        <begin position="7"/>
        <end position="26"/>
    </location>
</feature>
<evidence type="ECO:0000256" key="7">
    <source>
        <dbReference type="ARBA" id="ARBA00023136"/>
    </source>
</evidence>
<dbReference type="Pfam" id="PF00069">
    <property type="entry name" value="Pkinase"/>
    <property type="match status" value="1"/>
</dbReference>
<dbReference type="SUPFAM" id="SSF52058">
    <property type="entry name" value="L domain-like"/>
    <property type="match status" value="1"/>
</dbReference>
<gene>
    <name evidence="13" type="ORF">CCAM_LOCUS14020</name>
</gene>
<feature type="region of interest" description="Disordered" evidence="10">
    <location>
        <begin position="735"/>
        <end position="765"/>
    </location>
</feature>